<dbReference type="RefSeq" id="WP_093836989.1">
    <property type="nucleotide sequence ID" value="NZ_FOLM01000001.1"/>
</dbReference>
<feature type="transmembrane region" description="Helical" evidence="8">
    <location>
        <begin position="81"/>
        <end position="106"/>
    </location>
</feature>
<keyword evidence="2" id="KW-0813">Transport</keyword>
<keyword evidence="7 8" id="KW-0472">Membrane</keyword>
<keyword evidence="6" id="KW-0406">Ion transport</keyword>
<dbReference type="GO" id="GO:0008324">
    <property type="term" value="F:monoatomic cation transmembrane transporter activity"/>
    <property type="evidence" value="ECO:0007669"/>
    <property type="project" value="InterPro"/>
</dbReference>
<feature type="transmembrane region" description="Helical" evidence="8">
    <location>
        <begin position="197"/>
        <end position="220"/>
    </location>
</feature>
<organism evidence="9 10">
    <name type="scientific">Streptomyces aidingensis</name>
    <dbReference type="NCBI Taxonomy" id="910347"/>
    <lineage>
        <taxon>Bacteria</taxon>
        <taxon>Bacillati</taxon>
        <taxon>Actinomycetota</taxon>
        <taxon>Actinomycetes</taxon>
        <taxon>Kitasatosporales</taxon>
        <taxon>Streptomycetaceae</taxon>
        <taxon>Streptomyces</taxon>
    </lineage>
</organism>
<dbReference type="InterPro" id="IPR003445">
    <property type="entry name" value="Cat_transpt"/>
</dbReference>
<evidence type="ECO:0000256" key="4">
    <source>
        <dbReference type="ARBA" id="ARBA00022692"/>
    </source>
</evidence>
<gene>
    <name evidence="9" type="ORF">SAMN05421773_101603</name>
</gene>
<protein>
    <submittedName>
        <fullName evidence="9">Potassium uptake protein, TrkH family</fullName>
    </submittedName>
</protein>
<feature type="transmembrane region" description="Helical" evidence="8">
    <location>
        <begin position="361"/>
        <end position="382"/>
    </location>
</feature>
<dbReference type="PANTHER" id="PTHR32024:SF1">
    <property type="entry name" value="KTR SYSTEM POTASSIUM UPTAKE PROTEIN B"/>
    <property type="match status" value="1"/>
</dbReference>
<keyword evidence="5 8" id="KW-1133">Transmembrane helix</keyword>
<sequence>MAQVLSRGRAALFRIHPARIVVTAWGCTIVIGTTLLALPVSAAGGRATSLIDALFTATSAVCVTGLVVVDTGSHWSGFGQWVILVLFQLGGFGIMAVASLLALLIAGKLRMRLTLVAQTETKGPVLGEVRRVVTRIALISAIIEGVTAIWLILRFAAHGMAWGDAVYHGFYHAVSAFNNAGFVLYSDSLMGYAHDPWVLLPVATAMLLGGIGFPVMVELLRHRSRRRDTGRISWSLHLKLTLLTSALLLAAGTLLVLVLEWENAATLGGMNVVDKTVNAFFHSAMARSGGFNSVDTGAMEPASLLATVALMFIGGGSGGTAGGIKVTTFAVLGVAIIAEVRGEPASGILGRRLAPHVLRQALTVALLGVGLVILATIALLTLMEERLEVVLFEAVSAFGTVGLSAGATMDLPPLGKLIIVGLMFIGRVGPITLVSALALRERTRRYQLPEERPIIG</sequence>
<evidence type="ECO:0000313" key="9">
    <source>
        <dbReference type="EMBL" id="SFB93881.1"/>
    </source>
</evidence>
<dbReference type="Proteomes" id="UP000199207">
    <property type="component" value="Unassembled WGS sequence"/>
</dbReference>
<accession>A0A1I1F3N5</accession>
<reference evidence="9 10" key="1">
    <citation type="submission" date="2016-10" db="EMBL/GenBank/DDBJ databases">
        <authorList>
            <person name="de Groot N.N."/>
        </authorList>
    </citation>
    <scope>NUCLEOTIDE SEQUENCE [LARGE SCALE GENOMIC DNA]</scope>
    <source>
        <strain evidence="9 10">CGMCC 4.5739</strain>
    </source>
</reference>
<feature type="transmembrane region" description="Helical" evidence="8">
    <location>
        <begin position="240"/>
        <end position="259"/>
    </location>
</feature>
<evidence type="ECO:0000256" key="8">
    <source>
        <dbReference type="SAM" id="Phobius"/>
    </source>
</evidence>
<feature type="transmembrane region" description="Helical" evidence="8">
    <location>
        <begin position="132"/>
        <end position="153"/>
    </location>
</feature>
<dbReference type="OrthoDB" id="9810952at2"/>
<keyword evidence="10" id="KW-1185">Reference proteome</keyword>
<dbReference type="STRING" id="910347.SAMN05421773_101603"/>
<keyword evidence="3" id="KW-1003">Cell membrane</keyword>
<dbReference type="GO" id="GO:0030001">
    <property type="term" value="P:metal ion transport"/>
    <property type="evidence" value="ECO:0007669"/>
    <property type="project" value="UniProtKB-ARBA"/>
</dbReference>
<name>A0A1I1F3N5_9ACTN</name>
<dbReference type="GO" id="GO:0005886">
    <property type="term" value="C:plasma membrane"/>
    <property type="evidence" value="ECO:0007669"/>
    <property type="project" value="UniProtKB-SubCell"/>
</dbReference>
<dbReference type="AlphaFoldDB" id="A0A1I1F3N5"/>
<evidence type="ECO:0000256" key="5">
    <source>
        <dbReference type="ARBA" id="ARBA00022989"/>
    </source>
</evidence>
<feature type="transmembrane region" description="Helical" evidence="8">
    <location>
        <begin position="20"/>
        <end position="38"/>
    </location>
</feature>
<feature type="transmembrane region" description="Helical" evidence="8">
    <location>
        <begin position="417"/>
        <end position="439"/>
    </location>
</feature>
<keyword evidence="4 8" id="KW-0812">Transmembrane</keyword>
<dbReference type="EMBL" id="FOLM01000001">
    <property type="protein sequence ID" value="SFB93881.1"/>
    <property type="molecule type" value="Genomic_DNA"/>
</dbReference>
<proteinExistence type="predicted"/>
<evidence type="ECO:0000313" key="10">
    <source>
        <dbReference type="Proteomes" id="UP000199207"/>
    </source>
</evidence>
<evidence type="ECO:0000256" key="1">
    <source>
        <dbReference type="ARBA" id="ARBA00004651"/>
    </source>
</evidence>
<feature type="transmembrane region" description="Helical" evidence="8">
    <location>
        <begin position="50"/>
        <end position="69"/>
    </location>
</feature>
<evidence type="ECO:0000256" key="2">
    <source>
        <dbReference type="ARBA" id="ARBA00022448"/>
    </source>
</evidence>
<dbReference type="PANTHER" id="PTHR32024">
    <property type="entry name" value="TRK SYSTEM POTASSIUM UPTAKE PROTEIN TRKG-RELATED"/>
    <property type="match status" value="1"/>
</dbReference>
<evidence type="ECO:0000256" key="7">
    <source>
        <dbReference type="ARBA" id="ARBA00023136"/>
    </source>
</evidence>
<dbReference type="Pfam" id="PF02386">
    <property type="entry name" value="TrkH"/>
    <property type="match status" value="1"/>
</dbReference>
<evidence type="ECO:0000256" key="3">
    <source>
        <dbReference type="ARBA" id="ARBA00022475"/>
    </source>
</evidence>
<comment type="subcellular location">
    <subcellularLocation>
        <location evidence="1">Cell membrane</location>
        <topology evidence="1">Multi-pass membrane protein</topology>
    </subcellularLocation>
</comment>
<evidence type="ECO:0000256" key="6">
    <source>
        <dbReference type="ARBA" id="ARBA00023065"/>
    </source>
</evidence>